<accession>A0A8S8X8A1</accession>
<keyword evidence="4 7" id="KW-1133">Transmembrane helix</keyword>
<evidence type="ECO:0000256" key="7">
    <source>
        <dbReference type="SAM" id="Phobius"/>
    </source>
</evidence>
<keyword evidence="3 7" id="KW-0812">Transmembrane</keyword>
<dbReference type="EMBL" id="BOPV01000001">
    <property type="protein sequence ID" value="GIL40078.1"/>
    <property type="molecule type" value="Genomic_DNA"/>
</dbReference>
<dbReference type="Proteomes" id="UP000681075">
    <property type="component" value="Unassembled WGS sequence"/>
</dbReference>
<evidence type="ECO:0000256" key="2">
    <source>
        <dbReference type="ARBA" id="ARBA00010265"/>
    </source>
</evidence>
<dbReference type="AlphaFoldDB" id="A0A8S8X8A1"/>
<evidence type="ECO:0000256" key="3">
    <source>
        <dbReference type="ARBA" id="ARBA00022692"/>
    </source>
</evidence>
<feature type="region of interest" description="Disordered" evidence="6">
    <location>
        <begin position="433"/>
        <end position="453"/>
    </location>
</feature>
<sequence length="494" mass="51615">MVTLAPDTARTLRWAGAGLGVFFGLIGLFIVLLRNSGGTAPPKLPDSDEGKVRVATTAAPIAAQVVASTQRVEFAPRPGTSERRAIVLTATGGVAAMIGAVRSPSSAVRFDGDCLSLRNGWLQAGTSCNLGLTVDGGAALATLVTIDHGGALRATEIQVERMQAPEAAPVAAAVPQAPRAPSAMEQLAAWQLLRAQPATPRVLTGPPAVEPAAPHYNAAFRDHSIPSAKFTRPVDRSRIITQDRVIKAVLQTPITSNMPGRVIAHVARPVRSPDTGEILIPAGTSVLGTSGGDLYRMGVLWQRMLTPDGASVTLEGAIAADKMGRPGLPAEVYTQFWDRFGTAMATSLVNFAATGYLAGNQSVTVTDGVLGSSRQETPRQEAARQLRRDFADVTRQLAAEGARQQPIGIVAGGTELDIVLGQDLYIPRLDEPEGQADGVQAPLNPGPAKNNALGETASRAIGDATRGFSDLPIRALPAYDPTQLGASARDLLPR</sequence>
<reference evidence="8" key="1">
    <citation type="submission" date="2021-02" db="EMBL/GenBank/DDBJ databases">
        <title>Genome sequence of Rhodospirillales sp. strain TMPK1 isolated from soil.</title>
        <authorList>
            <person name="Nakai R."/>
            <person name="Kusada H."/>
            <person name="Tamaki H."/>
        </authorList>
    </citation>
    <scope>NUCLEOTIDE SEQUENCE</scope>
    <source>
        <strain evidence="8">TMPK1</strain>
    </source>
</reference>
<dbReference type="InterPro" id="IPR005498">
    <property type="entry name" value="T4SS_VirB10/TraB/TrbI"/>
</dbReference>
<feature type="transmembrane region" description="Helical" evidence="7">
    <location>
        <begin position="12"/>
        <end position="33"/>
    </location>
</feature>
<proteinExistence type="inferred from homology"/>
<evidence type="ECO:0000313" key="9">
    <source>
        <dbReference type="Proteomes" id="UP000681075"/>
    </source>
</evidence>
<dbReference type="GO" id="GO:0016020">
    <property type="term" value="C:membrane"/>
    <property type="evidence" value="ECO:0007669"/>
    <property type="project" value="UniProtKB-SubCell"/>
</dbReference>
<comment type="caution">
    <text evidence="8">The sequence shown here is derived from an EMBL/GenBank/DDBJ whole genome shotgun (WGS) entry which is preliminary data.</text>
</comment>
<dbReference type="Pfam" id="PF03743">
    <property type="entry name" value="TrbI"/>
    <property type="match status" value="1"/>
</dbReference>
<evidence type="ECO:0008006" key="10">
    <source>
        <dbReference type="Google" id="ProtNLM"/>
    </source>
</evidence>
<keyword evidence="5 7" id="KW-0472">Membrane</keyword>
<comment type="subcellular location">
    <subcellularLocation>
        <location evidence="1">Membrane</location>
        <topology evidence="1">Single-pass membrane protein</topology>
    </subcellularLocation>
</comment>
<comment type="similarity">
    <text evidence="2">Belongs to the TrbI/VirB10 family.</text>
</comment>
<evidence type="ECO:0000313" key="8">
    <source>
        <dbReference type="EMBL" id="GIL40078.1"/>
    </source>
</evidence>
<evidence type="ECO:0000256" key="1">
    <source>
        <dbReference type="ARBA" id="ARBA00004167"/>
    </source>
</evidence>
<dbReference type="Gene3D" id="2.40.128.260">
    <property type="entry name" value="Type IV secretion system, VirB10/TraB/TrbI"/>
    <property type="match status" value="1"/>
</dbReference>
<evidence type="ECO:0000256" key="5">
    <source>
        <dbReference type="ARBA" id="ARBA00023136"/>
    </source>
</evidence>
<dbReference type="InterPro" id="IPR042217">
    <property type="entry name" value="T4SS_VirB10/TrbI"/>
</dbReference>
<name>A0A8S8X8A1_9PROT</name>
<dbReference type="CDD" id="cd16429">
    <property type="entry name" value="VirB10"/>
    <property type="match status" value="1"/>
</dbReference>
<organism evidence="8 9">
    <name type="scientific">Roseiterribacter gracilis</name>
    <dbReference type="NCBI Taxonomy" id="2812848"/>
    <lineage>
        <taxon>Bacteria</taxon>
        <taxon>Pseudomonadati</taxon>
        <taxon>Pseudomonadota</taxon>
        <taxon>Alphaproteobacteria</taxon>
        <taxon>Rhodospirillales</taxon>
        <taxon>Roseiterribacteraceae</taxon>
        <taxon>Roseiterribacter</taxon>
    </lineage>
</organism>
<keyword evidence="9" id="KW-1185">Reference proteome</keyword>
<protein>
    <recommendedName>
        <fullName evidence="10">TrbI/VirB10 family protein</fullName>
    </recommendedName>
</protein>
<gene>
    <name evidence="8" type="ORF">TMPK1_23150</name>
</gene>
<dbReference type="RefSeq" id="WP_420243187.1">
    <property type="nucleotide sequence ID" value="NZ_BOPV01000001.1"/>
</dbReference>
<evidence type="ECO:0000256" key="4">
    <source>
        <dbReference type="ARBA" id="ARBA00022989"/>
    </source>
</evidence>
<evidence type="ECO:0000256" key="6">
    <source>
        <dbReference type="SAM" id="MobiDB-lite"/>
    </source>
</evidence>